<protein>
    <submittedName>
        <fullName evidence="2">Uncharacterized protein</fullName>
    </submittedName>
</protein>
<sequence length="69" mass="7618">MPFAPRRAHLWRGSSARGRTAPGPRCGRQHRTAPHWAGRAARSSKLFQQNWQVAGTTAEGLARRVQADA</sequence>
<accession>A0A398C581</accession>
<gene>
    <name evidence="2" type="ORF">D3F03_07895</name>
</gene>
<organism evidence="2 3">
    <name type="scientific">Simplicispira hankyongi</name>
    <dbReference type="NCBI Taxonomy" id="2315688"/>
    <lineage>
        <taxon>Bacteria</taxon>
        <taxon>Pseudomonadati</taxon>
        <taxon>Pseudomonadota</taxon>
        <taxon>Betaproteobacteria</taxon>
        <taxon>Burkholderiales</taxon>
        <taxon>Comamonadaceae</taxon>
        <taxon>Simplicispira</taxon>
    </lineage>
</organism>
<feature type="region of interest" description="Disordered" evidence="1">
    <location>
        <begin position="1"/>
        <end position="31"/>
    </location>
</feature>
<name>A0A398C581_9BURK</name>
<dbReference type="EMBL" id="QXJC01000003">
    <property type="protein sequence ID" value="RID98179.1"/>
    <property type="molecule type" value="Genomic_DNA"/>
</dbReference>
<reference evidence="2 3" key="1">
    <citation type="submission" date="2018-09" db="EMBL/GenBank/DDBJ databases">
        <title>Draft genome of Simplicispira sp. NY-02.</title>
        <authorList>
            <person name="Im W.T."/>
        </authorList>
    </citation>
    <scope>NUCLEOTIDE SEQUENCE [LARGE SCALE GENOMIC DNA]</scope>
    <source>
        <strain evidence="2 3">NY-02</strain>
    </source>
</reference>
<dbReference type="Proteomes" id="UP000266302">
    <property type="component" value="Unassembled WGS sequence"/>
</dbReference>
<evidence type="ECO:0000313" key="2">
    <source>
        <dbReference type="EMBL" id="RID98179.1"/>
    </source>
</evidence>
<comment type="caution">
    <text evidence="2">The sequence shown here is derived from an EMBL/GenBank/DDBJ whole genome shotgun (WGS) entry which is preliminary data.</text>
</comment>
<evidence type="ECO:0000313" key="3">
    <source>
        <dbReference type="Proteomes" id="UP000266302"/>
    </source>
</evidence>
<evidence type="ECO:0000256" key="1">
    <source>
        <dbReference type="SAM" id="MobiDB-lite"/>
    </source>
</evidence>
<keyword evidence="3" id="KW-1185">Reference proteome</keyword>
<proteinExistence type="predicted"/>
<dbReference type="AlphaFoldDB" id="A0A398C581"/>
<feature type="compositionally biased region" description="Basic residues" evidence="1">
    <location>
        <begin position="1"/>
        <end position="10"/>
    </location>
</feature>